<dbReference type="PROSITE" id="PS50931">
    <property type="entry name" value="HTH_LYSR"/>
    <property type="match status" value="1"/>
</dbReference>
<dbReference type="SUPFAM" id="SSF53850">
    <property type="entry name" value="Periplasmic binding protein-like II"/>
    <property type="match status" value="1"/>
</dbReference>
<dbReference type="EMBL" id="LDSL01000180">
    <property type="protein sequence ID" value="KTT14622.1"/>
    <property type="molecule type" value="Genomic_DNA"/>
</dbReference>
<dbReference type="RefSeq" id="WP_058644262.1">
    <property type="nucleotide sequence ID" value="NZ_LDSL01000180.1"/>
</dbReference>
<dbReference type="Proteomes" id="UP000072741">
    <property type="component" value="Unassembled WGS sequence"/>
</dbReference>
<comment type="caution">
    <text evidence="6">The sequence shown here is derived from an EMBL/GenBank/DDBJ whole genome shotgun (WGS) entry which is preliminary data.</text>
</comment>
<dbReference type="Gene3D" id="1.10.10.10">
    <property type="entry name" value="Winged helix-like DNA-binding domain superfamily/Winged helix DNA-binding domain"/>
    <property type="match status" value="1"/>
</dbReference>
<dbReference type="InterPro" id="IPR036388">
    <property type="entry name" value="WH-like_DNA-bd_sf"/>
</dbReference>
<dbReference type="InterPro" id="IPR005119">
    <property type="entry name" value="LysR_subst-bd"/>
</dbReference>
<dbReference type="PRINTS" id="PR00039">
    <property type="entry name" value="HTHLYSR"/>
</dbReference>
<dbReference type="PANTHER" id="PTHR30126:SF94">
    <property type="entry name" value="LYSR FAMILY TRANSCRIPTIONAL REGULATOR"/>
    <property type="match status" value="1"/>
</dbReference>
<reference evidence="6 7" key="1">
    <citation type="journal article" date="2016" name="Front. Microbiol.">
        <title>Genomic Resource of Rice Seed Associated Bacteria.</title>
        <authorList>
            <person name="Midha S."/>
            <person name="Bansal K."/>
            <person name="Sharma S."/>
            <person name="Kumar N."/>
            <person name="Patil P.P."/>
            <person name="Chaudhry V."/>
            <person name="Patil P.B."/>
        </authorList>
    </citation>
    <scope>NUCLEOTIDE SEQUENCE [LARGE SCALE GENOMIC DNA]</scope>
    <source>
        <strain evidence="6 7">NS331</strain>
    </source>
</reference>
<feature type="domain" description="HTH lysR-type" evidence="5">
    <location>
        <begin position="11"/>
        <end position="66"/>
    </location>
</feature>
<keyword evidence="7" id="KW-1185">Reference proteome</keyword>
<dbReference type="PANTHER" id="PTHR30126">
    <property type="entry name" value="HTH-TYPE TRANSCRIPTIONAL REGULATOR"/>
    <property type="match status" value="1"/>
</dbReference>
<evidence type="ECO:0000256" key="4">
    <source>
        <dbReference type="ARBA" id="ARBA00023163"/>
    </source>
</evidence>
<name>A0A147GME6_9BURK</name>
<gene>
    <name evidence="6" type="ORF">NS331_23085</name>
</gene>
<dbReference type="InterPro" id="IPR000847">
    <property type="entry name" value="LysR_HTH_N"/>
</dbReference>
<sequence length="309" mass="32928">MTRAIGTRYFQLRAFDAVARHGSFTQAAARLGLTQPAVTMQVRNLEAACRQSLLNRSPGGRGLSLTPAGEQLFELSRQLFAVEEQVEEFVATASRLGQGSLRLFGDSPRVAMRLVSTFHARYPGIDLSVAFGSQRSGWDALFDQRVDLAILGNTGPHARVHSTPLGAQAMLAVLPRDHPLAGRTQLALAELAGSRLVRREAGSNTQRLADEALAAAGVQLATAFEVGSREAVLEAVKLGLGIGFVLEQEIHRDERLVGIPVAELPACSTDAVVCLHSQRKRGAVQAFLAVAAELAAASDEGRPLPDALP</sequence>
<keyword evidence="4" id="KW-0804">Transcription</keyword>
<dbReference type="Gene3D" id="3.40.190.290">
    <property type="match status" value="1"/>
</dbReference>
<proteinExistence type="inferred from homology"/>
<dbReference type="CDD" id="cd05466">
    <property type="entry name" value="PBP2_LTTR_substrate"/>
    <property type="match status" value="1"/>
</dbReference>
<evidence type="ECO:0000313" key="6">
    <source>
        <dbReference type="EMBL" id="KTT14622.1"/>
    </source>
</evidence>
<evidence type="ECO:0000256" key="2">
    <source>
        <dbReference type="ARBA" id="ARBA00023015"/>
    </source>
</evidence>
<accession>A0A147GME6</accession>
<evidence type="ECO:0000256" key="3">
    <source>
        <dbReference type="ARBA" id="ARBA00023125"/>
    </source>
</evidence>
<keyword evidence="2" id="KW-0805">Transcription regulation</keyword>
<dbReference type="Pfam" id="PF00126">
    <property type="entry name" value="HTH_1"/>
    <property type="match status" value="1"/>
</dbReference>
<dbReference type="SUPFAM" id="SSF46785">
    <property type="entry name" value="Winged helix' DNA-binding domain"/>
    <property type="match status" value="1"/>
</dbReference>
<dbReference type="AlphaFoldDB" id="A0A147GME6"/>
<keyword evidence="3" id="KW-0238">DNA-binding</keyword>
<evidence type="ECO:0000256" key="1">
    <source>
        <dbReference type="ARBA" id="ARBA00009437"/>
    </source>
</evidence>
<protein>
    <recommendedName>
        <fullName evidence="5">HTH lysR-type domain-containing protein</fullName>
    </recommendedName>
</protein>
<dbReference type="Pfam" id="PF03466">
    <property type="entry name" value="LysR_substrate"/>
    <property type="match status" value="1"/>
</dbReference>
<dbReference type="OrthoDB" id="9785745at2"/>
<dbReference type="GO" id="GO:0003700">
    <property type="term" value="F:DNA-binding transcription factor activity"/>
    <property type="evidence" value="ECO:0007669"/>
    <property type="project" value="InterPro"/>
</dbReference>
<organism evidence="6 7">
    <name type="scientific">Pseudacidovorax intermedius</name>
    <dbReference type="NCBI Taxonomy" id="433924"/>
    <lineage>
        <taxon>Bacteria</taxon>
        <taxon>Pseudomonadati</taxon>
        <taxon>Pseudomonadota</taxon>
        <taxon>Betaproteobacteria</taxon>
        <taxon>Burkholderiales</taxon>
        <taxon>Comamonadaceae</taxon>
        <taxon>Pseudacidovorax</taxon>
    </lineage>
</organism>
<comment type="similarity">
    <text evidence="1">Belongs to the LysR transcriptional regulatory family.</text>
</comment>
<dbReference type="GO" id="GO:0000976">
    <property type="term" value="F:transcription cis-regulatory region binding"/>
    <property type="evidence" value="ECO:0007669"/>
    <property type="project" value="TreeGrafter"/>
</dbReference>
<evidence type="ECO:0000259" key="5">
    <source>
        <dbReference type="PROSITE" id="PS50931"/>
    </source>
</evidence>
<evidence type="ECO:0000313" key="7">
    <source>
        <dbReference type="Proteomes" id="UP000072741"/>
    </source>
</evidence>
<dbReference type="InterPro" id="IPR036390">
    <property type="entry name" value="WH_DNA-bd_sf"/>
</dbReference>